<evidence type="ECO:0000313" key="1">
    <source>
        <dbReference type="EMBL" id="SFM47536.1"/>
    </source>
</evidence>
<gene>
    <name evidence="1" type="ORF">SAMN04487943_1213</name>
</gene>
<name>A0A1I4R6B7_9BACI</name>
<reference evidence="2" key="1">
    <citation type="submission" date="2016-10" db="EMBL/GenBank/DDBJ databases">
        <authorList>
            <person name="Varghese N."/>
            <person name="Submissions S."/>
        </authorList>
    </citation>
    <scope>NUCLEOTIDE SEQUENCE [LARGE SCALE GENOMIC DNA]</scope>
    <source>
        <strain evidence="2">CGMCC 1.4250</strain>
    </source>
</reference>
<dbReference type="RefSeq" id="WP_245780874.1">
    <property type="nucleotide sequence ID" value="NZ_FOTR01000021.1"/>
</dbReference>
<accession>A0A1I4R6B7</accession>
<dbReference type="EMBL" id="FOTR01000021">
    <property type="protein sequence ID" value="SFM47536.1"/>
    <property type="molecule type" value="Genomic_DNA"/>
</dbReference>
<proteinExistence type="predicted"/>
<sequence>MIHFLPLHPTLVYRALNEVKGNINQDTKFYKIPITNLINNKNAIYIYGKDDYLGPDAEMNEQTIQLLDMNNYEELSEIPLDTISYFKEKHKKGERFGIFQFIPHVFS</sequence>
<organism evidence="1 2">
    <name type="scientific">Gracilibacillus orientalis</name>
    <dbReference type="NCBI Taxonomy" id="334253"/>
    <lineage>
        <taxon>Bacteria</taxon>
        <taxon>Bacillati</taxon>
        <taxon>Bacillota</taxon>
        <taxon>Bacilli</taxon>
        <taxon>Bacillales</taxon>
        <taxon>Bacillaceae</taxon>
        <taxon>Gracilibacillus</taxon>
    </lineage>
</organism>
<keyword evidence="2" id="KW-1185">Reference proteome</keyword>
<protein>
    <submittedName>
        <fullName evidence="1">Uncharacterized protein</fullName>
    </submittedName>
</protein>
<evidence type="ECO:0000313" key="2">
    <source>
        <dbReference type="Proteomes" id="UP000198565"/>
    </source>
</evidence>
<dbReference type="AlphaFoldDB" id="A0A1I4R6B7"/>
<dbReference type="Proteomes" id="UP000198565">
    <property type="component" value="Unassembled WGS sequence"/>
</dbReference>